<organism evidence="1 2">
    <name type="scientific">Persea americana</name>
    <name type="common">Avocado</name>
    <dbReference type="NCBI Taxonomy" id="3435"/>
    <lineage>
        <taxon>Eukaryota</taxon>
        <taxon>Viridiplantae</taxon>
        <taxon>Streptophyta</taxon>
        <taxon>Embryophyta</taxon>
        <taxon>Tracheophyta</taxon>
        <taxon>Spermatophyta</taxon>
        <taxon>Magnoliopsida</taxon>
        <taxon>Magnoliidae</taxon>
        <taxon>Laurales</taxon>
        <taxon>Lauraceae</taxon>
        <taxon>Persea</taxon>
    </lineage>
</organism>
<sequence>MPNPTRQKATERERSLKTEKRKQGKRGSRERQHRELYNLAQLGEKEQPSTELHNYKASQQGDADHNNIREEDQKLYNSPYSSAENQRSLICKEFCKTKLQRTQPK</sequence>
<evidence type="ECO:0000313" key="1">
    <source>
        <dbReference type="EMBL" id="KAJ8629846.1"/>
    </source>
</evidence>
<dbReference type="EMBL" id="CM056815">
    <property type="protein sequence ID" value="KAJ8629846.1"/>
    <property type="molecule type" value="Genomic_DNA"/>
</dbReference>
<dbReference type="Proteomes" id="UP001234297">
    <property type="component" value="Chromosome 7"/>
</dbReference>
<proteinExistence type="predicted"/>
<comment type="caution">
    <text evidence="1">The sequence shown here is derived from an EMBL/GenBank/DDBJ whole genome shotgun (WGS) entry which is preliminary data.</text>
</comment>
<gene>
    <name evidence="1" type="ORF">MRB53_023169</name>
</gene>
<accession>A0ACC2L8M4</accession>
<keyword evidence="2" id="KW-1185">Reference proteome</keyword>
<protein>
    <submittedName>
        <fullName evidence="1">Uncharacterized protein</fullName>
    </submittedName>
</protein>
<evidence type="ECO:0000313" key="2">
    <source>
        <dbReference type="Proteomes" id="UP001234297"/>
    </source>
</evidence>
<name>A0ACC2L8M4_PERAE</name>
<reference evidence="1 2" key="1">
    <citation type="journal article" date="2022" name="Hortic Res">
        <title>A haplotype resolved chromosomal level avocado genome allows analysis of novel avocado genes.</title>
        <authorList>
            <person name="Nath O."/>
            <person name="Fletcher S.J."/>
            <person name="Hayward A."/>
            <person name="Shaw L.M."/>
            <person name="Masouleh A.K."/>
            <person name="Furtado A."/>
            <person name="Henry R.J."/>
            <person name="Mitter N."/>
        </authorList>
    </citation>
    <scope>NUCLEOTIDE SEQUENCE [LARGE SCALE GENOMIC DNA]</scope>
    <source>
        <strain evidence="2">cv. Hass</strain>
    </source>
</reference>